<feature type="compositionally biased region" description="Basic and acidic residues" evidence="1">
    <location>
        <begin position="951"/>
        <end position="960"/>
    </location>
</feature>
<reference evidence="3" key="1">
    <citation type="submission" date="2022-10" db="EMBL/GenBank/DDBJ databases">
        <authorList>
            <person name="Chen Y."/>
            <person name="Dougan E. K."/>
            <person name="Chan C."/>
            <person name="Rhodes N."/>
            <person name="Thang M."/>
        </authorList>
    </citation>
    <scope>NUCLEOTIDE SEQUENCE</scope>
</reference>
<keyword evidence="5" id="KW-1185">Reference proteome</keyword>
<dbReference type="OrthoDB" id="419494at2759"/>
<evidence type="ECO:0000313" key="5">
    <source>
        <dbReference type="Proteomes" id="UP001152797"/>
    </source>
</evidence>
<feature type="region of interest" description="Disordered" evidence="1">
    <location>
        <begin position="195"/>
        <end position="216"/>
    </location>
</feature>
<dbReference type="EMBL" id="CAMXCT010001942">
    <property type="protein sequence ID" value="CAI3994357.1"/>
    <property type="molecule type" value="Genomic_DNA"/>
</dbReference>
<feature type="compositionally biased region" description="Low complexity" evidence="1">
    <location>
        <begin position="936"/>
        <end position="947"/>
    </location>
</feature>
<organism evidence="3">
    <name type="scientific">Cladocopium goreaui</name>
    <dbReference type="NCBI Taxonomy" id="2562237"/>
    <lineage>
        <taxon>Eukaryota</taxon>
        <taxon>Sar</taxon>
        <taxon>Alveolata</taxon>
        <taxon>Dinophyceae</taxon>
        <taxon>Suessiales</taxon>
        <taxon>Symbiodiniaceae</taxon>
        <taxon>Cladocopium</taxon>
    </lineage>
</organism>
<feature type="compositionally biased region" description="Acidic residues" evidence="1">
    <location>
        <begin position="961"/>
        <end position="972"/>
    </location>
</feature>
<accession>A0A9P1G1T6</accession>
<evidence type="ECO:0000256" key="1">
    <source>
        <dbReference type="SAM" id="MobiDB-lite"/>
    </source>
</evidence>
<dbReference type="InterPro" id="IPR004875">
    <property type="entry name" value="DDE_SF_endonuclease_dom"/>
</dbReference>
<feature type="compositionally biased region" description="Basic and acidic residues" evidence="1">
    <location>
        <begin position="247"/>
        <end position="261"/>
    </location>
</feature>
<gene>
    <name evidence="3" type="ORF">C1SCF055_LOCUS21007</name>
</gene>
<feature type="compositionally biased region" description="Polar residues" evidence="1">
    <location>
        <begin position="301"/>
        <end position="315"/>
    </location>
</feature>
<dbReference type="EMBL" id="CAMXCT020001942">
    <property type="protein sequence ID" value="CAL1147732.1"/>
    <property type="molecule type" value="Genomic_DNA"/>
</dbReference>
<comment type="caution">
    <text evidence="3">The sequence shown here is derived from an EMBL/GenBank/DDBJ whole genome shotgun (WGS) entry which is preliminary data.</text>
</comment>
<name>A0A9P1G1T6_9DINO</name>
<proteinExistence type="predicted"/>
<dbReference type="AlphaFoldDB" id="A0A9P1G1T6"/>
<dbReference type="EMBL" id="CAMXCT030001942">
    <property type="protein sequence ID" value="CAL4781669.1"/>
    <property type="molecule type" value="Genomic_DNA"/>
</dbReference>
<feature type="region of interest" description="Disordered" evidence="1">
    <location>
        <begin position="292"/>
        <end position="319"/>
    </location>
</feature>
<evidence type="ECO:0000259" key="2">
    <source>
        <dbReference type="Pfam" id="PF03184"/>
    </source>
</evidence>
<protein>
    <recommendedName>
        <fullName evidence="2">DDE-1 domain-containing protein</fullName>
    </recommendedName>
</protein>
<sequence>MATDQGCIVPELAYLEVRSWAVHFPSKRREHRITSVPGHSKEIAEKLLQHLRGVKGAETMSKGELKALCEKRKQELRSGKPACGGEQAAAPDVPGEGAQLVGHHGDIEDDSASAVVLSKEKQCQDETTCLPPLPAPELPPPEEDIARAPLPDDKAPDGFACMGCQSHCSPELQSCLPLWCKTCFDIELAKRVGTLPSEDPTRDHAEPSEAASSGMQAMADGAPRLQDDVAEADKERDFKRSVSHCGTQDRSDRRVREQMDGSVCRGREALDRWKGMSEKERQRWKDFYMAKVSSDEPPTTPSKSQPVASEASPASTEKHLRAAEPKMMEGCGPRFLDRVSDVEAFEKRWGWMKPKIESAQSSSFFLSNTQDLWLVYLDLAHLLSLGCFKGYPAIAARELPAYRINRKKLARVQAYVKAHSEGKKDGDLNHLPAEFAAGRFGNGMLTISQREDLVRHVMACCLSGRPLTVQDIKRSMFKFVLINMEVVDAAASVPWEEYEAYSQSLAGVYRGWKAWVAANYAKDFHIQRRCLQAKPLEQVTSLTPAAINSYFDVLEHVLKEVGLVKDGALTEMANQCVWNVDEKGLEGLNSGKVKGKKVVITKGSGPAGAIGVPEGSFGHITLLPFVSLGGRAAPPAIVVSGNVFSHQWEKVWPEAAVRATPRGPMSSELFLQYVLRWEKHVRDNLAVPQNQALVLLLDSGGGNLCHLSPDFTVACEARNIRPVFFPPYGTAAVCCLDQTPNCQCELAWERSRCSSESLTQLQALDIAHEAWDVAYTEKYILSGWREVGLVPGKAVNRSKVLGERADKLFRSTIPQTELVPKTRAGEAVLERPCGYKRAPARAQCASCGSRTPTSLPRCGYCGEKNQDYDEVADSVQNGLKHGGYSKKQPAVFDVEAAVSTVEPGQKASLARWSGDLMGEMRRRKAAAACDGEPAAKKPAVAAAPAVPTEAKQQHEPKPEAEPEPGSDTEFDLDSADGVASYIAAHFDAEQQPEILKIAHFYVQSKLKPLVRKDVPLSLVYKKEMKDILQSAKGRKAWESSWAQNRRQRFVKMPVVKTK</sequence>
<dbReference type="Proteomes" id="UP001152797">
    <property type="component" value="Unassembled WGS sequence"/>
</dbReference>
<feature type="region of interest" description="Disordered" evidence="1">
    <location>
        <begin position="232"/>
        <end position="261"/>
    </location>
</feature>
<dbReference type="GO" id="GO:0003676">
    <property type="term" value="F:nucleic acid binding"/>
    <property type="evidence" value="ECO:0007669"/>
    <property type="project" value="InterPro"/>
</dbReference>
<evidence type="ECO:0000313" key="4">
    <source>
        <dbReference type="EMBL" id="CAL1147732.1"/>
    </source>
</evidence>
<reference evidence="4" key="2">
    <citation type="submission" date="2024-04" db="EMBL/GenBank/DDBJ databases">
        <authorList>
            <person name="Chen Y."/>
            <person name="Shah S."/>
            <person name="Dougan E. K."/>
            <person name="Thang M."/>
            <person name="Chan C."/>
        </authorList>
    </citation>
    <scope>NUCLEOTIDE SEQUENCE [LARGE SCALE GENOMIC DNA]</scope>
</reference>
<feature type="domain" description="DDE-1" evidence="2">
    <location>
        <begin position="627"/>
        <end position="739"/>
    </location>
</feature>
<evidence type="ECO:0000313" key="3">
    <source>
        <dbReference type="EMBL" id="CAI3994357.1"/>
    </source>
</evidence>
<dbReference type="Pfam" id="PF03184">
    <property type="entry name" value="DDE_1"/>
    <property type="match status" value="1"/>
</dbReference>
<feature type="region of interest" description="Disordered" evidence="1">
    <location>
        <begin position="931"/>
        <end position="972"/>
    </location>
</feature>